<dbReference type="PANTHER" id="PTHR30521:SF4">
    <property type="entry name" value="DEFERROCHELATASE"/>
    <property type="match status" value="1"/>
</dbReference>
<sequence length="413" mass="44032">MTTSHQPTTDGRRGLSRRHLLLGGAAAGIGAVGAVGIDAAIRAGEEQPAEGAKTSGSEWGLEPFYGVHQAGIATPPPALTTFLAFDLLPTTDRGAIERMLRILTDDAAKLTQARSALADSEPELAEVAAHLTVTFGFGPELVRRVNANRLPAWLSPLPAFSKDALNNATSHGDLLLQVGSDDPLSLSHCIRMLSKDARTFATLRWSQSGFRNAKGSQPQGTTMRNLFGQVDGTVNPAPGSEDFAGVVWSGGEPEWMAGGTSLVLRRIAMNLDTWDMVDRVGRESAVGRTLSNGAPLTGSEEQDETDFQATNTLGFPVIATESHIRRARSENTSERIFRRGYNYDDGPTTGADGNAGLLFASYQADPVAQFVPLQQRLDDLDMLNEWISHVGSAVFAIPAGCAEGGFVGEQLFQ</sequence>
<dbReference type="InterPro" id="IPR048327">
    <property type="entry name" value="Dyp_perox_N"/>
</dbReference>
<evidence type="ECO:0000259" key="11">
    <source>
        <dbReference type="Pfam" id="PF20628"/>
    </source>
</evidence>
<dbReference type="EC" id="1.11.1.19" evidence="12"/>
<proteinExistence type="inferred from homology"/>
<dbReference type="InterPro" id="IPR006311">
    <property type="entry name" value="TAT_signal"/>
</dbReference>
<organism evidence="12 13">
    <name type="scientific">Lysinibacter cavernae</name>
    <dbReference type="NCBI Taxonomy" id="1640652"/>
    <lineage>
        <taxon>Bacteria</taxon>
        <taxon>Bacillati</taxon>
        <taxon>Actinomycetota</taxon>
        <taxon>Actinomycetes</taxon>
        <taxon>Micrococcales</taxon>
        <taxon>Microbacteriaceae</taxon>
        <taxon>Lysinibacter</taxon>
    </lineage>
</organism>
<evidence type="ECO:0000313" key="12">
    <source>
        <dbReference type="EMBL" id="NIH53391.1"/>
    </source>
</evidence>
<evidence type="ECO:0000256" key="1">
    <source>
        <dbReference type="ARBA" id="ARBA00001970"/>
    </source>
</evidence>
<comment type="caution">
    <text evidence="12">The sequence shown here is derived from an EMBL/GenBank/DDBJ whole genome shotgun (WGS) entry which is preliminary data.</text>
</comment>
<dbReference type="InterPro" id="IPR048328">
    <property type="entry name" value="Dyp_perox_C"/>
</dbReference>
<keyword evidence="4" id="KW-0479">Metal-binding</keyword>
<dbReference type="AlphaFoldDB" id="A0A7X5TSD6"/>
<accession>A0A7X5TSD6</accession>
<dbReference type="NCBIfam" id="TIGR01413">
    <property type="entry name" value="Dyp_perox_fam"/>
    <property type="match status" value="1"/>
</dbReference>
<dbReference type="PROSITE" id="PS51318">
    <property type="entry name" value="TAT"/>
    <property type="match status" value="1"/>
</dbReference>
<dbReference type="RefSeq" id="WP_167148966.1">
    <property type="nucleotide sequence ID" value="NZ_JAAMOX010000001.1"/>
</dbReference>
<gene>
    <name evidence="12" type="ORF">FHX76_001259</name>
</gene>
<name>A0A7X5TSD6_9MICO</name>
<keyword evidence="3" id="KW-0349">Heme</keyword>
<dbReference type="GO" id="GO:0020037">
    <property type="term" value="F:heme binding"/>
    <property type="evidence" value="ECO:0007669"/>
    <property type="project" value="InterPro"/>
</dbReference>
<keyword evidence="13" id="KW-1185">Reference proteome</keyword>
<keyword evidence="5" id="KW-0732">Signal</keyword>
<dbReference type="Proteomes" id="UP000541033">
    <property type="component" value="Unassembled WGS sequence"/>
</dbReference>
<evidence type="ECO:0000313" key="13">
    <source>
        <dbReference type="Proteomes" id="UP000541033"/>
    </source>
</evidence>
<comment type="cofactor">
    <cofactor evidence="1">
        <name>heme b</name>
        <dbReference type="ChEBI" id="CHEBI:60344"/>
    </cofactor>
</comment>
<dbReference type="Pfam" id="PF20628">
    <property type="entry name" value="Dyp_perox_C"/>
    <property type="match status" value="1"/>
</dbReference>
<keyword evidence="2 12" id="KW-0575">Peroxidase</keyword>
<dbReference type="EMBL" id="JAAMOX010000001">
    <property type="protein sequence ID" value="NIH53391.1"/>
    <property type="molecule type" value="Genomic_DNA"/>
</dbReference>
<keyword evidence="6 12" id="KW-0560">Oxidoreductase</keyword>
<dbReference type="Pfam" id="PF04261">
    <property type="entry name" value="Dyp_perox_N"/>
    <property type="match status" value="1"/>
</dbReference>
<keyword evidence="7" id="KW-0408">Iron</keyword>
<evidence type="ECO:0000259" key="10">
    <source>
        <dbReference type="Pfam" id="PF04261"/>
    </source>
</evidence>
<feature type="domain" description="Dyp-type peroxidase N-terminal" evidence="10">
    <location>
        <begin position="69"/>
        <end position="211"/>
    </location>
</feature>
<dbReference type="GO" id="GO:0004601">
    <property type="term" value="F:peroxidase activity"/>
    <property type="evidence" value="ECO:0007669"/>
    <property type="project" value="UniProtKB-KW"/>
</dbReference>
<dbReference type="GO" id="GO:0005829">
    <property type="term" value="C:cytosol"/>
    <property type="evidence" value="ECO:0007669"/>
    <property type="project" value="TreeGrafter"/>
</dbReference>
<feature type="transmembrane region" description="Helical" evidence="9">
    <location>
        <begin position="20"/>
        <end position="41"/>
    </location>
</feature>
<evidence type="ECO:0000256" key="7">
    <source>
        <dbReference type="ARBA" id="ARBA00023004"/>
    </source>
</evidence>
<keyword evidence="9" id="KW-0812">Transmembrane</keyword>
<evidence type="ECO:0000256" key="9">
    <source>
        <dbReference type="SAM" id="Phobius"/>
    </source>
</evidence>
<keyword evidence="9" id="KW-1133">Transmembrane helix</keyword>
<evidence type="ECO:0000256" key="3">
    <source>
        <dbReference type="ARBA" id="ARBA00022617"/>
    </source>
</evidence>
<dbReference type="SUPFAM" id="SSF54909">
    <property type="entry name" value="Dimeric alpha+beta barrel"/>
    <property type="match status" value="1"/>
</dbReference>
<dbReference type="PANTHER" id="PTHR30521">
    <property type="entry name" value="DEFERROCHELATASE/PEROXIDASE"/>
    <property type="match status" value="1"/>
</dbReference>
<comment type="similarity">
    <text evidence="8">Belongs to the DyP-type peroxidase family.</text>
</comment>
<reference evidence="12 13" key="1">
    <citation type="submission" date="2020-02" db="EMBL/GenBank/DDBJ databases">
        <title>Sequencing the genomes of 1000 actinobacteria strains.</title>
        <authorList>
            <person name="Klenk H.-P."/>
        </authorList>
    </citation>
    <scope>NUCLEOTIDE SEQUENCE [LARGE SCALE GENOMIC DNA]</scope>
    <source>
        <strain evidence="12 13">DSM 27960</strain>
    </source>
</reference>
<dbReference type="GO" id="GO:0046872">
    <property type="term" value="F:metal ion binding"/>
    <property type="evidence" value="ECO:0007669"/>
    <property type="project" value="UniProtKB-KW"/>
</dbReference>
<evidence type="ECO:0000256" key="8">
    <source>
        <dbReference type="ARBA" id="ARBA00025737"/>
    </source>
</evidence>
<feature type="domain" description="Dyp-type peroxidase C-terminal" evidence="11">
    <location>
        <begin position="223"/>
        <end position="401"/>
    </location>
</feature>
<dbReference type="InterPro" id="IPR011008">
    <property type="entry name" value="Dimeric_a/b-barrel"/>
</dbReference>
<keyword evidence="9" id="KW-0472">Membrane</keyword>
<evidence type="ECO:0000256" key="4">
    <source>
        <dbReference type="ARBA" id="ARBA00022723"/>
    </source>
</evidence>
<dbReference type="InterPro" id="IPR006314">
    <property type="entry name" value="Dyp_peroxidase"/>
</dbReference>
<evidence type="ECO:0000256" key="2">
    <source>
        <dbReference type="ARBA" id="ARBA00022559"/>
    </source>
</evidence>
<protein>
    <submittedName>
        <fullName evidence="12">Dye decolorizing peroxidase</fullName>
        <ecNumber evidence="12">1.11.1.19</ecNumber>
    </submittedName>
</protein>
<dbReference type="PROSITE" id="PS51404">
    <property type="entry name" value="DYP_PEROXIDASE"/>
    <property type="match status" value="1"/>
</dbReference>
<evidence type="ECO:0000256" key="6">
    <source>
        <dbReference type="ARBA" id="ARBA00023002"/>
    </source>
</evidence>
<evidence type="ECO:0000256" key="5">
    <source>
        <dbReference type="ARBA" id="ARBA00022729"/>
    </source>
</evidence>